<name>M1NX32_9CAUD</name>
<organism evidence="2 3">
    <name type="scientific">Cyanophage P-SS1</name>
    <dbReference type="NCBI Taxonomy" id="889957"/>
    <lineage>
        <taxon>Viruses</taxon>
        <taxon>Duplodnaviria</taxon>
        <taxon>Heunggongvirae</taxon>
        <taxon>Uroviricota</taxon>
        <taxon>Caudoviricetes</taxon>
        <taxon>Pantevenvirales</taxon>
        <taxon>Kyanoviridae</taxon>
        <taxon>Ronodorvirus</taxon>
        <taxon>Ronodorvirus ssm4</taxon>
    </lineage>
</organism>
<evidence type="ECO:0000256" key="1">
    <source>
        <dbReference type="SAM" id="MobiDB-lite"/>
    </source>
</evidence>
<feature type="region of interest" description="Disordered" evidence="1">
    <location>
        <begin position="125"/>
        <end position="148"/>
    </location>
</feature>
<gene>
    <name evidence="2" type="ORF">CPYG_00157</name>
</gene>
<reference evidence="2 3" key="1">
    <citation type="submission" date="2010-12" db="EMBL/GenBank/DDBJ databases">
        <title>The Genome Sequence of Cyanophage P-SS1.</title>
        <authorList>
            <consortium name="The Broad Institute Genome Sequencing Platform"/>
            <person name="Henn M.R."/>
            <person name="Sullivan M.S."/>
            <person name="Osburne M.S."/>
            <person name="Levin J."/>
            <person name="Malboeuf C."/>
            <person name="Casali M."/>
            <person name="Russ C."/>
            <person name="Lennon N."/>
            <person name="Chapman S.B."/>
            <person name="Erlich R."/>
            <person name="Young S.K."/>
            <person name="Yandava C."/>
            <person name="Zeng Q."/>
            <person name="Alvarado L."/>
            <person name="Anderson S."/>
            <person name="Berlin A."/>
            <person name="Chen Z."/>
            <person name="Freedman E."/>
            <person name="Gellesch M."/>
            <person name="Goldberg J."/>
            <person name="Green L."/>
            <person name="Griggs A."/>
            <person name="Gujja S."/>
            <person name="Heilman E.R."/>
            <person name="Heiman D."/>
            <person name="Hollinger A."/>
            <person name="Howarth C."/>
            <person name="Larson L."/>
            <person name="Mehta T."/>
            <person name="Pearson M."/>
            <person name="Roberts A."/>
            <person name="Ryan E."/>
            <person name="Saif S."/>
            <person name="Shea T."/>
            <person name="Shenoy N."/>
            <person name="Sisk P."/>
            <person name="Stolte C."/>
            <person name="Sykes S."/>
            <person name="White J."/>
            <person name="Yu Q."/>
            <person name="Coleman M.L."/>
            <person name="Huang K.H."/>
            <person name="Weigele P.R."/>
            <person name="DeFrancesco A.S."/>
            <person name="Kern S.E."/>
            <person name="Thompson L.R."/>
            <person name="Fu R."/>
            <person name="Hombeck B."/>
            <person name="Chisholm S.W."/>
            <person name="Haas B."/>
            <person name="Nusbaum C."/>
            <person name="Birren B."/>
        </authorList>
    </citation>
    <scope>NUCLEOTIDE SEQUENCE [LARGE SCALE GENOMIC DNA]</scope>
    <source>
        <strain evidence="2 3">P-SS1</strain>
    </source>
</reference>
<evidence type="ECO:0000313" key="2">
    <source>
        <dbReference type="EMBL" id="AGF91451.1"/>
    </source>
</evidence>
<accession>M1NX32</accession>
<dbReference type="Proteomes" id="UP000502917">
    <property type="component" value="Segment"/>
</dbReference>
<dbReference type="EMBL" id="JF974306">
    <property type="protein sequence ID" value="AGF91451.1"/>
    <property type="molecule type" value="Genomic_DNA"/>
</dbReference>
<proteinExistence type="predicted"/>
<evidence type="ECO:0000313" key="3">
    <source>
        <dbReference type="Proteomes" id="UP000502917"/>
    </source>
</evidence>
<sequence>MKKFLPIVMLLTFGTAANAGGMSTRHQSSLQLTVEPQIVTQTRVGNSYSISGNNVITTHTPAASGSSAVDGGIGINTYSATTGVGTVGTITGVQNGCTGSTANSDLACAGSFSFAQSWQQGDSSSASASTWGDITTQSGGTAGTGAPGTITNGHTITINQGTSGAGTLGAGNSLTGQFVSEITFLTNNHEEYV</sequence>
<protein>
    <submittedName>
        <fullName evidence="2">Uncharacterized protein</fullName>
    </submittedName>
</protein>
<feature type="compositionally biased region" description="Polar residues" evidence="1">
    <location>
        <begin position="125"/>
        <end position="134"/>
    </location>
</feature>